<dbReference type="InterPro" id="IPR016186">
    <property type="entry name" value="C-type_lectin-like/link_sf"/>
</dbReference>
<dbReference type="PROSITE" id="PS50041">
    <property type="entry name" value="C_TYPE_LECTIN_2"/>
    <property type="match status" value="1"/>
</dbReference>
<evidence type="ECO:0000259" key="2">
    <source>
        <dbReference type="PROSITE" id="PS50041"/>
    </source>
</evidence>
<keyword evidence="1" id="KW-0430">Lectin</keyword>
<feature type="non-terminal residue" evidence="3">
    <location>
        <position position="1"/>
    </location>
</feature>
<dbReference type="PANTHER" id="PTHR22799">
    <property type="entry name" value="TETRANECTIN-RELATED"/>
    <property type="match status" value="1"/>
</dbReference>
<feature type="domain" description="C-type lectin" evidence="2">
    <location>
        <begin position="1"/>
        <end position="70"/>
    </location>
</feature>
<keyword evidence="3" id="KW-0675">Receptor</keyword>
<dbReference type="Pfam" id="PF00059">
    <property type="entry name" value="Lectin_C"/>
    <property type="match status" value="1"/>
</dbReference>
<sequence length="73" mass="8271">RVWLGYNDRETEGKFVTVGGCAPKFTFWDKNEPNNQGGEDCAVMWNSNKNSDSGSWNDVPCQNQYSFVCKISL</sequence>
<gene>
    <name evidence="3" type="ORF">BSL78_24712</name>
</gene>
<evidence type="ECO:0000313" key="4">
    <source>
        <dbReference type="Proteomes" id="UP000230750"/>
    </source>
</evidence>
<dbReference type="InterPro" id="IPR051663">
    <property type="entry name" value="CLec_Tetranectin-domain"/>
</dbReference>
<dbReference type="InterPro" id="IPR016187">
    <property type="entry name" value="CTDL_fold"/>
</dbReference>
<keyword evidence="4" id="KW-1185">Reference proteome</keyword>
<dbReference type="PANTHER" id="PTHR22799:SF6">
    <property type="entry name" value="C-TYPE LECTIN DOMAIN FAMILY 4 MEMBER M-LIKE"/>
    <property type="match status" value="1"/>
</dbReference>
<proteinExistence type="predicted"/>
<organism evidence="3 4">
    <name type="scientific">Stichopus japonicus</name>
    <name type="common">Sea cucumber</name>
    <dbReference type="NCBI Taxonomy" id="307972"/>
    <lineage>
        <taxon>Eukaryota</taxon>
        <taxon>Metazoa</taxon>
        <taxon>Echinodermata</taxon>
        <taxon>Eleutherozoa</taxon>
        <taxon>Echinozoa</taxon>
        <taxon>Holothuroidea</taxon>
        <taxon>Aspidochirotacea</taxon>
        <taxon>Aspidochirotida</taxon>
        <taxon>Stichopodidae</taxon>
        <taxon>Apostichopus</taxon>
    </lineage>
</organism>
<dbReference type="Gene3D" id="3.10.100.10">
    <property type="entry name" value="Mannose-Binding Protein A, subunit A"/>
    <property type="match status" value="1"/>
</dbReference>
<dbReference type="EMBL" id="MRZV01001357">
    <property type="protein sequence ID" value="PIK38453.1"/>
    <property type="molecule type" value="Genomic_DNA"/>
</dbReference>
<accession>A0A2G8JRU4</accession>
<dbReference type="AlphaFoldDB" id="A0A2G8JRU4"/>
<dbReference type="OrthoDB" id="8950604at2759"/>
<name>A0A2G8JRU4_STIJA</name>
<dbReference type="GO" id="GO:0030246">
    <property type="term" value="F:carbohydrate binding"/>
    <property type="evidence" value="ECO:0007669"/>
    <property type="project" value="UniProtKB-KW"/>
</dbReference>
<evidence type="ECO:0000313" key="3">
    <source>
        <dbReference type="EMBL" id="PIK38453.1"/>
    </source>
</evidence>
<dbReference type="InterPro" id="IPR001304">
    <property type="entry name" value="C-type_lectin-like"/>
</dbReference>
<dbReference type="GO" id="GO:0005615">
    <property type="term" value="C:extracellular space"/>
    <property type="evidence" value="ECO:0007669"/>
    <property type="project" value="TreeGrafter"/>
</dbReference>
<evidence type="ECO:0000256" key="1">
    <source>
        <dbReference type="ARBA" id="ARBA00022734"/>
    </source>
</evidence>
<dbReference type="SUPFAM" id="SSF56436">
    <property type="entry name" value="C-type lectin-like"/>
    <property type="match status" value="1"/>
</dbReference>
<reference evidence="3 4" key="1">
    <citation type="journal article" date="2017" name="PLoS Biol.">
        <title>The sea cucumber genome provides insights into morphological evolution and visceral regeneration.</title>
        <authorList>
            <person name="Zhang X."/>
            <person name="Sun L."/>
            <person name="Yuan J."/>
            <person name="Sun Y."/>
            <person name="Gao Y."/>
            <person name="Zhang L."/>
            <person name="Li S."/>
            <person name="Dai H."/>
            <person name="Hamel J.F."/>
            <person name="Liu C."/>
            <person name="Yu Y."/>
            <person name="Liu S."/>
            <person name="Lin W."/>
            <person name="Guo K."/>
            <person name="Jin S."/>
            <person name="Xu P."/>
            <person name="Storey K.B."/>
            <person name="Huan P."/>
            <person name="Zhang T."/>
            <person name="Zhou Y."/>
            <person name="Zhang J."/>
            <person name="Lin C."/>
            <person name="Li X."/>
            <person name="Xing L."/>
            <person name="Huo D."/>
            <person name="Sun M."/>
            <person name="Wang L."/>
            <person name="Mercier A."/>
            <person name="Li F."/>
            <person name="Yang H."/>
            <person name="Xiang J."/>
        </authorList>
    </citation>
    <scope>NUCLEOTIDE SEQUENCE [LARGE SCALE GENOMIC DNA]</scope>
    <source>
        <strain evidence="3">Shaxun</strain>
        <tissue evidence="3">Muscle</tissue>
    </source>
</reference>
<dbReference type="Proteomes" id="UP000230750">
    <property type="component" value="Unassembled WGS sequence"/>
</dbReference>
<protein>
    <submittedName>
        <fullName evidence="3">Putative macrophage mannose receptor 1</fullName>
    </submittedName>
</protein>
<comment type="caution">
    <text evidence="3">The sequence shown here is derived from an EMBL/GenBank/DDBJ whole genome shotgun (WGS) entry which is preliminary data.</text>
</comment>